<dbReference type="EMBL" id="BSXN01001178">
    <property type="protein sequence ID" value="GME71974.1"/>
    <property type="molecule type" value="Genomic_DNA"/>
</dbReference>
<feature type="domain" description="D-isomer specific 2-hydroxyacid dehydrogenase NAD-binding" evidence="4">
    <location>
        <begin position="137"/>
        <end position="314"/>
    </location>
</feature>
<dbReference type="GO" id="GO:0030267">
    <property type="term" value="F:glyoxylate reductase (NADPH) activity"/>
    <property type="evidence" value="ECO:0007669"/>
    <property type="project" value="TreeGrafter"/>
</dbReference>
<protein>
    <submittedName>
        <fullName evidence="5">Unnamed protein product</fullName>
    </submittedName>
</protein>
<dbReference type="GO" id="GO:0016618">
    <property type="term" value="F:hydroxypyruvate reductase [NAD(P)H] activity"/>
    <property type="evidence" value="ECO:0007669"/>
    <property type="project" value="TreeGrafter"/>
</dbReference>
<dbReference type="PANTHER" id="PTHR10996:SF281">
    <property type="entry name" value="D-ISOMER SPECIFIC 2-HYDROXYACID DEHYDROGENASE NAD-BINDING DOMAIN-CONTAINING PROTEIN-RELATED"/>
    <property type="match status" value="1"/>
</dbReference>
<organism evidence="5 6">
    <name type="scientific">Candida boidinii</name>
    <name type="common">Yeast</name>
    <dbReference type="NCBI Taxonomy" id="5477"/>
    <lineage>
        <taxon>Eukaryota</taxon>
        <taxon>Fungi</taxon>
        <taxon>Dikarya</taxon>
        <taxon>Ascomycota</taxon>
        <taxon>Saccharomycotina</taxon>
        <taxon>Pichiomycetes</taxon>
        <taxon>Pichiales</taxon>
        <taxon>Pichiaceae</taxon>
        <taxon>Ogataea</taxon>
        <taxon>Ogataea/Candida clade</taxon>
    </lineage>
</organism>
<feature type="domain" description="D-isomer specific 2-hydroxyacid dehydrogenase catalytic" evidence="3">
    <location>
        <begin position="55"/>
        <end position="346"/>
    </location>
</feature>
<dbReference type="InterPro" id="IPR036291">
    <property type="entry name" value="NAD(P)-bd_dom_sf"/>
</dbReference>
<dbReference type="SUPFAM" id="SSF52283">
    <property type="entry name" value="Formate/glycerate dehydrogenase catalytic domain-like"/>
    <property type="match status" value="1"/>
</dbReference>
<sequence length="354" mass="40071">MSELKTLDKKPKVLYFPWELKIHDEESWKTLNEKFEVIDYDCESVEHFIKECEKTDGKFSDIDAICRSVHFFGPPFGKQQIFGADVVKYLPKSIKIIVSGGHGYDHVDIKTLTEKNILYCNSPNCCAIATADVGTFLVLQSFRYLTYAEHQTRKQDIADMSKISYEAQNPRGRTLGIIGLGDIGIYVARACKALGMNIVYNNRNPKPQYEAEIEGLKFLPDVNDLFAVSDCIVVLCPYSEATRHLINFEAFKKMKDRVRLVNIARGAIVEEAAVIDALERGQLVGAGFDVTEFEPKFDDRILNNYKVTILPHIGATSRDSFEAFEKKCVENLVEYFYGSGQPGAVNPELFEKKD</sequence>
<evidence type="ECO:0000313" key="5">
    <source>
        <dbReference type="EMBL" id="GME71974.1"/>
    </source>
</evidence>
<keyword evidence="1 2" id="KW-0560">Oxidoreductase</keyword>
<dbReference type="SUPFAM" id="SSF51735">
    <property type="entry name" value="NAD(P)-binding Rossmann-fold domains"/>
    <property type="match status" value="1"/>
</dbReference>
<dbReference type="Proteomes" id="UP001165120">
    <property type="component" value="Unassembled WGS sequence"/>
</dbReference>
<evidence type="ECO:0000259" key="4">
    <source>
        <dbReference type="Pfam" id="PF02826"/>
    </source>
</evidence>
<reference evidence="5" key="1">
    <citation type="submission" date="2023-04" db="EMBL/GenBank/DDBJ databases">
        <title>Candida boidinii NBRC 10035.</title>
        <authorList>
            <person name="Ichikawa N."/>
            <person name="Sato H."/>
            <person name="Tonouchi N."/>
        </authorList>
    </citation>
    <scope>NUCLEOTIDE SEQUENCE</scope>
    <source>
        <strain evidence="5">NBRC 10035</strain>
    </source>
</reference>
<dbReference type="InterPro" id="IPR006140">
    <property type="entry name" value="D-isomer_DH_NAD-bd"/>
</dbReference>
<name>A0A9W6T0J2_CANBO</name>
<dbReference type="AlphaFoldDB" id="A0A9W6T0J2"/>
<dbReference type="GO" id="GO:0051287">
    <property type="term" value="F:NAD binding"/>
    <property type="evidence" value="ECO:0007669"/>
    <property type="project" value="InterPro"/>
</dbReference>
<comment type="similarity">
    <text evidence="2">Belongs to the D-isomer specific 2-hydroxyacid dehydrogenase family.</text>
</comment>
<dbReference type="GO" id="GO:0005829">
    <property type="term" value="C:cytosol"/>
    <property type="evidence" value="ECO:0007669"/>
    <property type="project" value="TreeGrafter"/>
</dbReference>
<keyword evidence="6" id="KW-1185">Reference proteome</keyword>
<dbReference type="Pfam" id="PF02826">
    <property type="entry name" value="2-Hacid_dh_C"/>
    <property type="match status" value="1"/>
</dbReference>
<dbReference type="InterPro" id="IPR006139">
    <property type="entry name" value="D-isomer_2_OHA_DH_cat_dom"/>
</dbReference>
<dbReference type="CDD" id="cd12168">
    <property type="entry name" value="Mand_dh_like"/>
    <property type="match status" value="1"/>
</dbReference>
<evidence type="ECO:0000259" key="3">
    <source>
        <dbReference type="Pfam" id="PF00389"/>
    </source>
</evidence>
<dbReference type="PANTHER" id="PTHR10996">
    <property type="entry name" value="2-HYDROXYACID DEHYDROGENASE-RELATED"/>
    <property type="match status" value="1"/>
</dbReference>
<comment type="caution">
    <text evidence="5">The sequence shown here is derived from an EMBL/GenBank/DDBJ whole genome shotgun (WGS) entry which is preliminary data.</text>
</comment>
<evidence type="ECO:0000256" key="1">
    <source>
        <dbReference type="ARBA" id="ARBA00023002"/>
    </source>
</evidence>
<accession>A0A9W6T0J2</accession>
<dbReference type="Gene3D" id="3.40.50.720">
    <property type="entry name" value="NAD(P)-binding Rossmann-like Domain"/>
    <property type="match status" value="2"/>
</dbReference>
<gene>
    <name evidence="5" type="ORF">Cboi02_000342100</name>
</gene>
<dbReference type="InterPro" id="IPR050223">
    <property type="entry name" value="D-isomer_2-hydroxyacid_DH"/>
</dbReference>
<proteinExistence type="inferred from homology"/>
<evidence type="ECO:0000256" key="2">
    <source>
        <dbReference type="RuleBase" id="RU003719"/>
    </source>
</evidence>
<dbReference type="Pfam" id="PF00389">
    <property type="entry name" value="2-Hacid_dh"/>
    <property type="match status" value="1"/>
</dbReference>
<evidence type="ECO:0000313" key="6">
    <source>
        <dbReference type="Proteomes" id="UP001165120"/>
    </source>
</evidence>